<evidence type="ECO:0000313" key="1">
    <source>
        <dbReference type="EMBL" id="QRC98812.1"/>
    </source>
</evidence>
<sequence>MPSGYLDIFDTPYDEPPNPIRVWIGTLGSHEEGLGKLAILTPEKR</sequence>
<name>A0A7U2F5P0_PHANO</name>
<dbReference type="AlphaFoldDB" id="A0A7U2F5P0"/>
<reference evidence="2" key="1">
    <citation type="journal article" date="2021" name="BMC Genomics">
        <title>Chromosome-level genome assembly and manually-curated proteome of model necrotroph Parastagonospora nodorum Sn15 reveals a genome-wide trove of candidate effector homologs, and redundancy of virulence-related functions within an accessory chromosome.</title>
        <authorList>
            <person name="Bertazzoni S."/>
            <person name="Jones D.A.B."/>
            <person name="Phan H.T."/>
            <person name="Tan K.-C."/>
            <person name="Hane J.K."/>
        </authorList>
    </citation>
    <scope>NUCLEOTIDE SEQUENCE [LARGE SCALE GENOMIC DNA]</scope>
    <source>
        <strain evidence="2">SN15 / ATCC MYA-4574 / FGSC 10173)</strain>
    </source>
</reference>
<proteinExistence type="predicted"/>
<gene>
    <name evidence="1" type="ORF">JI435_412610</name>
</gene>
<evidence type="ECO:0000313" key="2">
    <source>
        <dbReference type="Proteomes" id="UP000663193"/>
    </source>
</evidence>
<organism evidence="1 2">
    <name type="scientific">Phaeosphaeria nodorum (strain SN15 / ATCC MYA-4574 / FGSC 10173)</name>
    <name type="common">Glume blotch fungus</name>
    <name type="synonym">Parastagonospora nodorum</name>
    <dbReference type="NCBI Taxonomy" id="321614"/>
    <lineage>
        <taxon>Eukaryota</taxon>
        <taxon>Fungi</taxon>
        <taxon>Dikarya</taxon>
        <taxon>Ascomycota</taxon>
        <taxon>Pezizomycotina</taxon>
        <taxon>Dothideomycetes</taxon>
        <taxon>Pleosporomycetidae</taxon>
        <taxon>Pleosporales</taxon>
        <taxon>Pleosporineae</taxon>
        <taxon>Phaeosphaeriaceae</taxon>
        <taxon>Parastagonospora</taxon>
    </lineage>
</organism>
<protein>
    <submittedName>
        <fullName evidence="1">Uncharacterized protein</fullName>
    </submittedName>
</protein>
<dbReference type="OrthoDB" id="5396at2759"/>
<dbReference type="VEuPathDB" id="FungiDB:JI435_412610"/>
<keyword evidence="2" id="KW-1185">Reference proteome</keyword>
<dbReference type="Proteomes" id="UP000663193">
    <property type="component" value="Chromosome 9"/>
</dbReference>
<dbReference type="EMBL" id="CP069031">
    <property type="protein sequence ID" value="QRC98812.1"/>
    <property type="molecule type" value="Genomic_DNA"/>
</dbReference>
<accession>A0A7U2F5P0</accession>